<dbReference type="NCBIfam" id="NF006534">
    <property type="entry name" value="PRK09014.1"/>
    <property type="match status" value="1"/>
</dbReference>
<sequence>MNPWYLLYCKRSEQQRAEQHLKRQGVDCYYPQVTVEKIRRGKRTSLSEPLFPNYIFASFDPESVSYTTIRSTRGIVDFVRMGSIPQTVPFALIVELMAHEDSDAQRDALKGVINAGDAVHVISGQFQGCEAIYKEPDGEKRSILLINVITKQIEVSTENREIEKA</sequence>
<organism evidence="6 7">
    <name type="scientific">Enterovibrio coralii</name>
    <dbReference type="NCBI Taxonomy" id="294935"/>
    <lineage>
        <taxon>Bacteria</taxon>
        <taxon>Pseudomonadati</taxon>
        <taxon>Pseudomonadota</taxon>
        <taxon>Gammaproteobacteria</taxon>
        <taxon>Vibrionales</taxon>
        <taxon>Vibrionaceae</taxon>
        <taxon>Enterovibrio</taxon>
    </lineage>
</organism>
<dbReference type="InterPro" id="IPR006645">
    <property type="entry name" value="NGN-like_dom"/>
</dbReference>
<keyword evidence="4" id="KW-0238">DNA-binding</keyword>
<dbReference type="GO" id="GO:0001073">
    <property type="term" value="F:transcription antitermination factor activity, DNA binding"/>
    <property type="evidence" value="ECO:0007669"/>
    <property type="project" value="UniProtKB-UniRule"/>
</dbReference>
<dbReference type="AlphaFoldDB" id="A0A135I7D3"/>
<dbReference type="GO" id="GO:0003677">
    <property type="term" value="F:DNA binding"/>
    <property type="evidence" value="ECO:0007669"/>
    <property type="project" value="UniProtKB-UniRule"/>
</dbReference>
<comment type="caution">
    <text evidence="6">The sequence shown here is derived from an EMBL/GenBank/DDBJ whole genome shotgun (WGS) entry which is preliminary data.</text>
</comment>
<evidence type="ECO:0000259" key="5">
    <source>
        <dbReference type="SMART" id="SM00738"/>
    </source>
</evidence>
<dbReference type="SUPFAM" id="SSF82679">
    <property type="entry name" value="N-utilization substance G protein NusG, N-terminal domain"/>
    <property type="match status" value="1"/>
</dbReference>
<dbReference type="GO" id="GO:0006354">
    <property type="term" value="P:DNA-templated transcription elongation"/>
    <property type="evidence" value="ECO:0007669"/>
    <property type="project" value="InterPro"/>
</dbReference>
<dbReference type="EMBL" id="LNTY01000034">
    <property type="protein sequence ID" value="KXF81362.1"/>
    <property type="molecule type" value="Genomic_DNA"/>
</dbReference>
<dbReference type="NCBIfam" id="TIGR01955">
    <property type="entry name" value="RfaH"/>
    <property type="match status" value="1"/>
</dbReference>
<dbReference type="InterPro" id="IPR043425">
    <property type="entry name" value="NusG-like"/>
</dbReference>
<keyword evidence="7" id="KW-1185">Reference proteome</keyword>
<comment type="similarity">
    <text evidence="4">Belongs to the RfaH family.</text>
</comment>
<keyword evidence="3 4" id="KW-0804">Transcription</keyword>
<evidence type="ECO:0000256" key="4">
    <source>
        <dbReference type="HAMAP-Rule" id="MF_00951"/>
    </source>
</evidence>
<dbReference type="InterPro" id="IPR010215">
    <property type="entry name" value="Transcription_antiterm_RfaH"/>
</dbReference>
<dbReference type="Gene3D" id="3.30.70.940">
    <property type="entry name" value="NusG, N-terminal domain"/>
    <property type="match status" value="1"/>
</dbReference>
<dbReference type="RefSeq" id="WP_067416124.1">
    <property type="nucleotide sequence ID" value="NZ_LNTY01000034.1"/>
</dbReference>
<dbReference type="HAMAP" id="MF_00951">
    <property type="entry name" value="RfaH"/>
    <property type="match status" value="1"/>
</dbReference>
<proteinExistence type="inferred from homology"/>
<dbReference type="CDD" id="cd09892">
    <property type="entry name" value="NGN_SP_RfaH"/>
    <property type="match status" value="1"/>
</dbReference>
<reference evidence="6 7" key="1">
    <citation type="submission" date="2015-11" db="EMBL/GenBank/DDBJ databases">
        <title>Genomic Taxonomy of the Vibrionaceae.</title>
        <authorList>
            <person name="Gomez-Gil B."/>
            <person name="Enciso-Ibarra J."/>
        </authorList>
    </citation>
    <scope>NUCLEOTIDE SEQUENCE [LARGE SCALE GENOMIC DNA]</scope>
    <source>
        <strain evidence="6 7">CAIM 912</strain>
    </source>
</reference>
<keyword evidence="1 4" id="KW-0889">Transcription antitermination</keyword>
<dbReference type="OrthoDB" id="9790639at2"/>
<comment type="function">
    <text evidence="4">Enhances distal genes transcription elongation in a specialized subset of operons that encode extracytoplasmic components.</text>
</comment>
<dbReference type="InterPro" id="IPR036735">
    <property type="entry name" value="NGN_dom_sf"/>
</dbReference>
<gene>
    <name evidence="4" type="primary">rfaH</name>
    <name evidence="6" type="ORF">ATN88_01060</name>
</gene>
<dbReference type="PANTHER" id="PTHR30265">
    <property type="entry name" value="RHO-INTERACTING TRANSCRIPTION TERMINATION FACTOR NUSG"/>
    <property type="match status" value="1"/>
</dbReference>
<dbReference type="SMART" id="SM00738">
    <property type="entry name" value="NGN"/>
    <property type="match status" value="1"/>
</dbReference>
<dbReference type="GO" id="GO:0005829">
    <property type="term" value="C:cytosol"/>
    <property type="evidence" value="ECO:0007669"/>
    <property type="project" value="TreeGrafter"/>
</dbReference>
<feature type="domain" description="NusG-like N-terminal" evidence="5">
    <location>
        <begin position="1"/>
        <end position="100"/>
    </location>
</feature>
<keyword evidence="2 4" id="KW-0805">Transcription regulation</keyword>
<dbReference type="Proteomes" id="UP000070529">
    <property type="component" value="Unassembled WGS sequence"/>
</dbReference>
<evidence type="ECO:0000256" key="3">
    <source>
        <dbReference type="ARBA" id="ARBA00023163"/>
    </source>
</evidence>
<comment type="subunit">
    <text evidence="4">Interacts with both the nontemplate DNA and the RNA polymerase (RNAP).</text>
</comment>
<dbReference type="PANTHER" id="PTHR30265:SF7">
    <property type="entry name" value="TRANSCRIPTION ANTITERMINATION PROTEIN RFAH"/>
    <property type="match status" value="1"/>
</dbReference>
<evidence type="ECO:0000313" key="6">
    <source>
        <dbReference type="EMBL" id="KXF81362.1"/>
    </source>
</evidence>
<name>A0A135I7D3_9GAMM</name>
<dbReference type="Pfam" id="PF02357">
    <property type="entry name" value="NusG"/>
    <property type="match status" value="1"/>
</dbReference>
<accession>A0A135I7D3</accession>
<evidence type="ECO:0000313" key="7">
    <source>
        <dbReference type="Proteomes" id="UP000070529"/>
    </source>
</evidence>
<evidence type="ECO:0000256" key="1">
    <source>
        <dbReference type="ARBA" id="ARBA00022814"/>
    </source>
</evidence>
<protein>
    <recommendedName>
        <fullName evidence="4">Transcription antitermination protein RfaH</fullName>
    </recommendedName>
</protein>
<dbReference type="STRING" id="294935.ATN88_01060"/>
<evidence type="ECO:0000256" key="2">
    <source>
        <dbReference type="ARBA" id="ARBA00023015"/>
    </source>
</evidence>